<protein>
    <submittedName>
        <fullName evidence="1">RusA family crossover junction endodeoxyribonuclease</fullName>
    </submittedName>
</protein>
<dbReference type="InterPro" id="IPR008822">
    <property type="entry name" value="Endonuclease_RusA-like"/>
</dbReference>
<dbReference type="Proteomes" id="UP001589733">
    <property type="component" value="Unassembled WGS sequence"/>
</dbReference>
<reference evidence="1 2" key="1">
    <citation type="submission" date="2024-09" db="EMBL/GenBank/DDBJ databases">
        <authorList>
            <person name="Sun Q."/>
            <person name="Mori K."/>
        </authorList>
    </citation>
    <scope>NUCLEOTIDE SEQUENCE [LARGE SCALE GENOMIC DNA]</scope>
    <source>
        <strain evidence="1 2">JCM 13503</strain>
    </source>
</reference>
<evidence type="ECO:0000313" key="1">
    <source>
        <dbReference type="EMBL" id="MFB9994095.1"/>
    </source>
</evidence>
<evidence type="ECO:0000313" key="2">
    <source>
        <dbReference type="Proteomes" id="UP001589733"/>
    </source>
</evidence>
<sequence>MTAPAPSQAWQARFPSRAHVERYLMTIKDPATREHVREKLGLEPISACLPPRPVRPMLPILPVRPIEPLSFEAEPSRGRVELSLPYPPSLNAIWRSMVVRYTPKNPNAIPYRARVLLSERGREYRRAVASAVIAAGSPRTPPGARLSVTLHVFAPDQRKRDLSNIPKALEDALTHAGVWADDSLIDEEFIKRGPVVAGGRVDVVITPLTSTLFAGTG</sequence>
<comment type="caution">
    <text evidence="1">The sequence shown here is derived from an EMBL/GenBank/DDBJ whole genome shotgun (WGS) entry which is preliminary data.</text>
</comment>
<dbReference type="RefSeq" id="WP_380014195.1">
    <property type="nucleotide sequence ID" value="NZ_JBHLYR010000059.1"/>
</dbReference>
<keyword evidence="2" id="KW-1185">Reference proteome</keyword>
<accession>A0ABV6B2W4</accession>
<organism evidence="1 2">
    <name type="scientific">Deinococcus oregonensis</name>
    <dbReference type="NCBI Taxonomy" id="1805970"/>
    <lineage>
        <taxon>Bacteria</taxon>
        <taxon>Thermotogati</taxon>
        <taxon>Deinococcota</taxon>
        <taxon>Deinococci</taxon>
        <taxon>Deinococcales</taxon>
        <taxon>Deinococcaceae</taxon>
        <taxon>Deinococcus</taxon>
    </lineage>
</organism>
<dbReference type="InterPro" id="IPR036614">
    <property type="entry name" value="RusA-like_sf"/>
</dbReference>
<dbReference type="EMBL" id="JBHLYR010000059">
    <property type="protein sequence ID" value="MFB9994095.1"/>
    <property type="molecule type" value="Genomic_DNA"/>
</dbReference>
<proteinExistence type="predicted"/>
<dbReference type="Gene3D" id="3.30.1330.70">
    <property type="entry name" value="Holliday junction resolvase RusA"/>
    <property type="match status" value="1"/>
</dbReference>
<dbReference type="Pfam" id="PF05866">
    <property type="entry name" value="RusA"/>
    <property type="match status" value="1"/>
</dbReference>
<name>A0ABV6B2W4_9DEIO</name>
<gene>
    <name evidence="1" type="ORF">ACFFLM_19230</name>
</gene>
<dbReference type="SUPFAM" id="SSF103084">
    <property type="entry name" value="Holliday junction resolvase RusA"/>
    <property type="match status" value="1"/>
</dbReference>